<evidence type="ECO:0000313" key="7">
    <source>
        <dbReference type="EMBL" id="CAD8669134.1"/>
    </source>
</evidence>
<keyword evidence="2 5" id="KW-0697">Rotamase</keyword>
<dbReference type="GO" id="GO:0006457">
    <property type="term" value="P:protein folding"/>
    <property type="evidence" value="ECO:0007669"/>
    <property type="project" value="InterPro"/>
</dbReference>
<dbReference type="EC" id="5.2.1.8" evidence="5"/>
<comment type="catalytic activity">
    <reaction evidence="1 5">
        <text>[protein]-peptidylproline (omega=180) = [protein]-peptidylproline (omega=0)</text>
        <dbReference type="Rhea" id="RHEA:16237"/>
        <dbReference type="Rhea" id="RHEA-COMP:10747"/>
        <dbReference type="Rhea" id="RHEA-COMP:10748"/>
        <dbReference type="ChEBI" id="CHEBI:83833"/>
        <dbReference type="ChEBI" id="CHEBI:83834"/>
        <dbReference type="EC" id="5.2.1.8"/>
    </reaction>
</comment>
<dbReference type="AlphaFoldDB" id="A0A7S0R773"/>
<dbReference type="InterPro" id="IPR029000">
    <property type="entry name" value="Cyclophilin-like_dom_sf"/>
</dbReference>
<dbReference type="CDD" id="cd01928">
    <property type="entry name" value="Cyclophilin_PPIL3_like"/>
    <property type="match status" value="1"/>
</dbReference>
<feature type="domain" description="PPIase cyclophilin-type" evidence="6">
    <location>
        <begin position="6"/>
        <end position="156"/>
    </location>
</feature>
<dbReference type="PROSITE" id="PS00170">
    <property type="entry name" value="CSA_PPIASE_1"/>
    <property type="match status" value="1"/>
</dbReference>
<evidence type="ECO:0000256" key="2">
    <source>
        <dbReference type="ARBA" id="ARBA00023110"/>
    </source>
</evidence>
<dbReference type="PANTHER" id="PTHR45625:SF2">
    <property type="entry name" value="PEPTIDYL-PROLYL CIS-TRANS ISOMERASE-LIKE 3"/>
    <property type="match status" value="1"/>
</dbReference>
<comment type="function">
    <text evidence="5">PPIases accelerate the folding of proteins. It catalyzes the cis-trans isomerization of proline imidic peptide bonds in oligopeptides.</text>
</comment>
<dbReference type="Pfam" id="PF00160">
    <property type="entry name" value="Pro_isomerase"/>
    <property type="match status" value="1"/>
</dbReference>
<dbReference type="PROSITE" id="PS50072">
    <property type="entry name" value="CSA_PPIASE_2"/>
    <property type="match status" value="1"/>
</dbReference>
<dbReference type="InterPro" id="IPR024936">
    <property type="entry name" value="Cyclophilin-type_PPIase"/>
</dbReference>
<dbReference type="GO" id="GO:0071013">
    <property type="term" value="C:catalytic step 2 spliceosome"/>
    <property type="evidence" value="ECO:0007669"/>
    <property type="project" value="TreeGrafter"/>
</dbReference>
<dbReference type="GO" id="GO:0003755">
    <property type="term" value="F:peptidyl-prolyl cis-trans isomerase activity"/>
    <property type="evidence" value="ECO:0007669"/>
    <property type="project" value="UniProtKB-UniRule"/>
</dbReference>
<dbReference type="SUPFAM" id="SSF50891">
    <property type="entry name" value="Cyclophilin-like"/>
    <property type="match status" value="1"/>
</dbReference>
<evidence type="ECO:0000259" key="6">
    <source>
        <dbReference type="PROSITE" id="PS50072"/>
    </source>
</evidence>
<evidence type="ECO:0000256" key="3">
    <source>
        <dbReference type="ARBA" id="ARBA00023235"/>
    </source>
</evidence>
<dbReference type="InterPro" id="IPR002130">
    <property type="entry name" value="Cyclophilin-type_PPIase_dom"/>
</dbReference>
<organism evidence="7">
    <name type="scientific">Chlamydomonas leiostraca</name>
    <dbReference type="NCBI Taxonomy" id="1034604"/>
    <lineage>
        <taxon>Eukaryota</taxon>
        <taxon>Viridiplantae</taxon>
        <taxon>Chlorophyta</taxon>
        <taxon>core chlorophytes</taxon>
        <taxon>Chlorophyceae</taxon>
        <taxon>CS clade</taxon>
        <taxon>Chlamydomonadales</taxon>
        <taxon>Chlamydomonadaceae</taxon>
        <taxon>Chlamydomonas</taxon>
    </lineage>
</organism>
<dbReference type="PRINTS" id="PR00153">
    <property type="entry name" value="CSAPPISMRASE"/>
</dbReference>
<accession>A0A7S0R773</accession>
<dbReference type="Gene3D" id="2.40.100.10">
    <property type="entry name" value="Cyclophilin-like"/>
    <property type="match status" value="1"/>
</dbReference>
<dbReference type="EMBL" id="HBFB01006132">
    <property type="protein sequence ID" value="CAD8669134.1"/>
    <property type="molecule type" value="Transcribed_RNA"/>
</dbReference>
<dbReference type="InterPro" id="IPR020892">
    <property type="entry name" value="Cyclophilin-type_PPIase_CS"/>
</dbReference>
<sequence length="163" mass="17709">MALTLHTNLGDLKLELFCEQTPRACENFLALCASGYYDGTKFHRNIKGFMIQGGDPTGTGKGGRSIYATPNGKFPDELVDGLRHGKRGIVSMANSGPNTNGSQFFVTYKAHAHLNGKYTVFGHVIDGLDTLDRMEKVPTDGLDHPKQDITLKSVTIHANPMAS</sequence>
<dbReference type="InterPro" id="IPR044666">
    <property type="entry name" value="Cyclophilin_A-like"/>
</dbReference>
<dbReference type="FunFam" id="2.40.100.10:FF:000012">
    <property type="entry name" value="Peptidyl-prolyl cis-trans isomerase"/>
    <property type="match status" value="1"/>
</dbReference>
<evidence type="ECO:0000256" key="5">
    <source>
        <dbReference type="RuleBase" id="RU363019"/>
    </source>
</evidence>
<evidence type="ECO:0000256" key="4">
    <source>
        <dbReference type="ARBA" id="ARBA00038286"/>
    </source>
</evidence>
<dbReference type="PANTHER" id="PTHR45625">
    <property type="entry name" value="PEPTIDYL-PROLYL CIS-TRANS ISOMERASE-RELATED"/>
    <property type="match status" value="1"/>
</dbReference>
<gene>
    <name evidence="7" type="ORF">CLEI1391_LOCUS3426</name>
</gene>
<keyword evidence="3 5" id="KW-0413">Isomerase</keyword>
<dbReference type="PIRSF" id="PIRSF001467">
    <property type="entry name" value="Peptidylpro_ismrse"/>
    <property type="match status" value="1"/>
</dbReference>
<proteinExistence type="inferred from homology"/>
<protein>
    <recommendedName>
        <fullName evidence="5">Peptidyl-prolyl cis-trans isomerase</fullName>
        <shortName evidence="5">PPIase</shortName>
        <ecNumber evidence="5">5.2.1.8</ecNumber>
    </recommendedName>
</protein>
<evidence type="ECO:0000256" key="1">
    <source>
        <dbReference type="ARBA" id="ARBA00000971"/>
    </source>
</evidence>
<comment type="similarity">
    <text evidence="4">Belongs to the cyclophilin-type PPIase family. PPIL3 subfamily.</text>
</comment>
<name>A0A7S0R773_9CHLO</name>
<reference evidence="7" key="1">
    <citation type="submission" date="2021-01" db="EMBL/GenBank/DDBJ databases">
        <authorList>
            <person name="Corre E."/>
            <person name="Pelletier E."/>
            <person name="Niang G."/>
            <person name="Scheremetjew M."/>
            <person name="Finn R."/>
            <person name="Kale V."/>
            <person name="Holt S."/>
            <person name="Cochrane G."/>
            <person name="Meng A."/>
            <person name="Brown T."/>
            <person name="Cohen L."/>
        </authorList>
    </citation>
    <scope>NUCLEOTIDE SEQUENCE</scope>
    <source>
        <strain evidence="7">SAG 11-49</strain>
    </source>
</reference>